<dbReference type="AlphaFoldDB" id="A9URN6"/>
<accession>A9URN6</accession>
<dbReference type="InterPro" id="IPR036607">
    <property type="entry name" value="PRKCSH"/>
</dbReference>
<dbReference type="PANTHER" id="PTHR12630:SF1">
    <property type="entry name" value="GLUCOSIDASE 2 SUBUNIT BETA"/>
    <property type="match status" value="1"/>
</dbReference>
<feature type="region of interest" description="Disordered" evidence="7">
    <location>
        <begin position="356"/>
        <end position="375"/>
    </location>
</feature>
<dbReference type="SUPFAM" id="SSF57424">
    <property type="entry name" value="LDL receptor-like module"/>
    <property type="match status" value="1"/>
</dbReference>
<dbReference type="CDD" id="cd00112">
    <property type="entry name" value="LDLa"/>
    <property type="match status" value="1"/>
</dbReference>
<name>A9URN6_MONBE</name>
<dbReference type="Proteomes" id="UP000001357">
    <property type="component" value="Unassembled WGS sequence"/>
</dbReference>
<dbReference type="STRING" id="81824.A9URN6"/>
<evidence type="ECO:0000259" key="9">
    <source>
        <dbReference type="PROSITE" id="PS51914"/>
    </source>
</evidence>
<dbReference type="InterPro" id="IPR018247">
    <property type="entry name" value="EF_Hand_1_Ca_BS"/>
</dbReference>
<dbReference type="PANTHER" id="PTHR12630">
    <property type="entry name" value="N-LINKED OLIGOSACCHARIDE PROCESSING"/>
    <property type="match status" value="1"/>
</dbReference>
<feature type="coiled-coil region" evidence="6">
    <location>
        <begin position="191"/>
        <end position="225"/>
    </location>
</feature>
<proteinExistence type="predicted"/>
<feature type="domain" description="MRH" evidence="9">
    <location>
        <begin position="395"/>
        <end position="494"/>
    </location>
</feature>
<keyword evidence="3" id="KW-0256">Endoplasmic reticulum</keyword>
<dbReference type="SUPFAM" id="SSF47473">
    <property type="entry name" value="EF-hand"/>
    <property type="match status" value="1"/>
</dbReference>
<feature type="signal peptide" evidence="8">
    <location>
        <begin position="1"/>
        <end position="25"/>
    </location>
</feature>
<dbReference type="FunCoup" id="A9URN6">
    <property type="interactions" value="1728"/>
</dbReference>
<keyword evidence="11" id="KW-1185">Reference proteome</keyword>
<evidence type="ECO:0000313" key="11">
    <source>
        <dbReference type="Proteomes" id="UP000001357"/>
    </source>
</evidence>
<dbReference type="InterPro" id="IPR044865">
    <property type="entry name" value="MRH_dom"/>
</dbReference>
<dbReference type="OMA" id="KHESASH"/>
<dbReference type="InterPro" id="IPR009011">
    <property type="entry name" value="Man6P_isomerase_rcpt-bd_dom_sf"/>
</dbReference>
<evidence type="ECO:0000256" key="5">
    <source>
        <dbReference type="ARBA" id="ARBA00023157"/>
    </source>
</evidence>
<dbReference type="Pfam" id="PF13015">
    <property type="entry name" value="PRKCSH_1"/>
    <property type="match status" value="1"/>
</dbReference>
<keyword evidence="4" id="KW-0106">Calcium</keyword>
<dbReference type="Pfam" id="PF12999">
    <property type="entry name" value="PRKCSH-like"/>
    <property type="match status" value="1"/>
</dbReference>
<evidence type="ECO:0000256" key="4">
    <source>
        <dbReference type="ARBA" id="ARBA00022837"/>
    </source>
</evidence>
<evidence type="ECO:0000256" key="2">
    <source>
        <dbReference type="ARBA" id="ARBA00022729"/>
    </source>
</evidence>
<keyword evidence="6" id="KW-0175">Coiled coil</keyword>
<organism evidence="10 11">
    <name type="scientific">Monosiga brevicollis</name>
    <name type="common">Choanoflagellate</name>
    <dbReference type="NCBI Taxonomy" id="81824"/>
    <lineage>
        <taxon>Eukaryota</taxon>
        <taxon>Choanoflagellata</taxon>
        <taxon>Craspedida</taxon>
        <taxon>Salpingoecidae</taxon>
        <taxon>Monosiga</taxon>
    </lineage>
</organism>
<dbReference type="eggNOG" id="KOG2397">
    <property type="taxonomic scope" value="Eukaryota"/>
</dbReference>
<dbReference type="PROSITE" id="PS51914">
    <property type="entry name" value="MRH"/>
    <property type="match status" value="1"/>
</dbReference>
<reference evidence="10 11" key="1">
    <citation type="journal article" date="2008" name="Nature">
        <title>The genome of the choanoflagellate Monosiga brevicollis and the origin of metazoans.</title>
        <authorList>
            <consortium name="JGI Sequencing"/>
            <person name="King N."/>
            <person name="Westbrook M.J."/>
            <person name="Young S.L."/>
            <person name="Kuo A."/>
            <person name="Abedin M."/>
            <person name="Chapman J."/>
            <person name="Fairclough S."/>
            <person name="Hellsten U."/>
            <person name="Isogai Y."/>
            <person name="Letunic I."/>
            <person name="Marr M."/>
            <person name="Pincus D."/>
            <person name="Putnam N."/>
            <person name="Rokas A."/>
            <person name="Wright K.J."/>
            <person name="Zuzow R."/>
            <person name="Dirks W."/>
            <person name="Good M."/>
            <person name="Goodstein D."/>
            <person name="Lemons D."/>
            <person name="Li W."/>
            <person name="Lyons J.B."/>
            <person name="Morris A."/>
            <person name="Nichols S."/>
            <person name="Richter D.J."/>
            <person name="Salamov A."/>
            <person name="Bork P."/>
            <person name="Lim W.A."/>
            <person name="Manning G."/>
            <person name="Miller W.T."/>
            <person name="McGinnis W."/>
            <person name="Shapiro H."/>
            <person name="Tjian R."/>
            <person name="Grigoriev I.V."/>
            <person name="Rokhsar D."/>
        </authorList>
    </citation>
    <scope>NUCLEOTIDE SEQUENCE [LARGE SCALE GENOMIC DNA]</scope>
    <source>
        <strain evidence="11">MX1 / ATCC 50154</strain>
    </source>
</reference>
<dbReference type="RefSeq" id="XP_001743242.1">
    <property type="nucleotide sequence ID" value="XM_001743190.1"/>
</dbReference>
<dbReference type="GO" id="GO:0006491">
    <property type="term" value="P:N-glycan processing"/>
    <property type="evidence" value="ECO:0000318"/>
    <property type="project" value="GO_Central"/>
</dbReference>
<evidence type="ECO:0000256" key="8">
    <source>
        <dbReference type="SAM" id="SignalP"/>
    </source>
</evidence>
<dbReference type="Gene3D" id="4.10.400.10">
    <property type="entry name" value="Low-density Lipoprotein Receptor"/>
    <property type="match status" value="1"/>
</dbReference>
<dbReference type="InterPro" id="IPR036055">
    <property type="entry name" value="LDL_receptor-like_sf"/>
</dbReference>
<dbReference type="GO" id="GO:0017177">
    <property type="term" value="C:glucosidase II complex"/>
    <property type="evidence" value="ECO:0000318"/>
    <property type="project" value="GO_Central"/>
</dbReference>
<dbReference type="KEGG" id="mbr:MONBRDRAFT_31090"/>
<evidence type="ECO:0000256" key="6">
    <source>
        <dbReference type="SAM" id="Coils"/>
    </source>
</evidence>
<dbReference type="GeneID" id="5888729"/>
<dbReference type="InterPro" id="IPR028146">
    <property type="entry name" value="PRKCSH_N"/>
</dbReference>
<feature type="chain" id="PRO_5002744837" description="Glucosidase 2 subunit beta" evidence="8">
    <location>
        <begin position="26"/>
        <end position="506"/>
    </location>
</feature>
<dbReference type="SUPFAM" id="SSF50911">
    <property type="entry name" value="Mannose 6-phosphate receptor domain"/>
    <property type="match status" value="1"/>
</dbReference>
<sequence length="506" mass="56360">MKLELMSVTTLVLLLAVAVVVPATASLDHLPRGAAPKDAPHFAGDAFACDNGKSIPMESVNDEFCDCDDGSDEPGTSACANGHFYCTNEGHEPALMVSGRVNDGLCDCCDGSDEYSGLVACPNTCEELGRAAREAAEREAQLQREGFATRVRLENQAKQEIQVSVIQPSCCYFFRVFLAHSRVVPSQAKHHMERKERIAALDKEMESLERRVQELEAAKTEAETPEAAAKEVFDKDWEATMQARRSEAHANTFDFLDVNNDQSLTAEELLLHPELANDEQQGVTMKDIEALLDVDDDGSLSEAEQSVSLDHFKEHLYSHITKVMADKDGVHPEPSDPKPEYDEDIKTLIANADAARTAHREAESQKRLKESDRKKLENELNYDTGDSHEFAHMINQCYELEDREYKYKLCMFDKVTQEPKAGGRATKLGKWNGFVEGSDRTRAKFDDGEKCWNGPNRSCEVQLSCGAENKVLDVAEPNRCEYVMRMESPAVCKPFLAIDPAAHDEL</sequence>
<evidence type="ECO:0000313" key="10">
    <source>
        <dbReference type="EMBL" id="EDQ91956.1"/>
    </source>
</evidence>
<dbReference type="InterPro" id="IPR011992">
    <property type="entry name" value="EF-hand-dom_pair"/>
</dbReference>
<dbReference type="InterPro" id="IPR039794">
    <property type="entry name" value="Gtb1-like"/>
</dbReference>
<dbReference type="InterPro" id="IPR002172">
    <property type="entry name" value="LDrepeatLR_classA_rpt"/>
</dbReference>
<dbReference type="Gene3D" id="2.70.130.10">
    <property type="entry name" value="Mannose-6-phosphate receptor binding domain"/>
    <property type="match status" value="1"/>
</dbReference>
<gene>
    <name evidence="10" type="ORF">MONBRDRAFT_31090</name>
</gene>
<keyword evidence="5" id="KW-1015">Disulfide bond</keyword>
<dbReference type="InParanoid" id="A9URN6"/>
<dbReference type="PROSITE" id="PS00018">
    <property type="entry name" value="EF_HAND_1"/>
    <property type="match status" value="1"/>
</dbReference>
<evidence type="ECO:0000256" key="1">
    <source>
        <dbReference type="ARBA" id="ARBA00022387"/>
    </source>
</evidence>
<protein>
    <recommendedName>
        <fullName evidence="1">Glucosidase 2 subunit beta</fullName>
    </recommendedName>
</protein>
<evidence type="ECO:0000256" key="7">
    <source>
        <dbReference type="SAM" id="MobiDB-lite"/>
    </source>
</evidence>
<keyword evidence="2 8" id="KW-0732">Signal</keyword>
<dbReference type="EMBL" id="CH991544">
    <property type="protein sequence ID" value="EDQ91956.1"/>
    <property type="molecule type" value="Genomic_DNA"/>
</dbReference>
<evidence type="ECO:0000256" key="3">
    <source>
        <dbReference type="ARBA" id="ARBA00022824"/>
    </source>
</evidence>